<reference evidence="2 3" key="1">
    <citation type="submission" date="2019-11" db="EMBL/GenBank/DDBJ databases">
        <title>Whole genome sequence of Oryza granulata.</title>
        <authorList>
            <person name="Li W."/>
        </authorList>
    </citation>
    <scope>NUCLEOTIDE SEQUENCE [LARGE SCALE GENOMIC DNA]</scope>
    <source>
        <strain evidence="3">cv. Menghai</strain>
        <tissue evidence="2">Leaf</tissue>
    </source>
</reference>
<accession>A0A6G1DVB6</accession>
<sequence length="121" mass="12639">MDFPTYRDTAKAAYLAAFAPPGVTATTTDASLVQAAASAAVATTMVVATAPVSAGAATETLPSVPATICVEDHASFQSMINKALLAEADNRIVESNRKRKFSALKNKPQDRPRFKSAPGQN</sequence>
<feature type="region of interest" description="Disordered" evidence="1">
    <location>
        <begin position="98"/>
        <end position="121"/>
    </location>
</feature>
<evidence type="ECO:0000256" key="1">
    <source>
        <dbReference type="SAM" id="MobiDB-lite"/>
    </source>
</evidence>
<gene>
    <name evidence="2" type="ORF">E2562_005940</name>
</gene>
<comment type="caution">
    <text evidence="2">The sequence shown here is derived from an EMBL/GenBank/DDBJ whole genome shotgun (WGS) entry which is preliminary data.</text>
</comment>
<name>A0A6G1DVB6_9ORYZ</name>
<evidence type="ECO:0000313" key="3">
    <source>
        <dbReference type="Proteomes" id="UP000479710"/>
    </source>
</evidence>
<dbReference type="EMBL" id="SPHZ02000005">
    <property type="protein sequence ID" value="KAF0916341.1"/>
    <property type="molecule type" value="Genomic_DNA"/>
</dbReference>
<evidence type="ECO:0000313" key="2">
    <source>
        <dbReference type="EMBL" id="KAF0916341.1"/>
    </source>
</evidence>
<dbReference type="Proteomes" id="UP000479710">
    <property type="component" value="Unassembled WGS sequence"/>
</dbReference>
<organism evidence="2 3">
    <name type="scientific">Oryza meyeriana var. granulata</name>
    <dbReference type="NCBI Taxonomy" id="110450"/>
    <lineage>
        <taxon>Eukaryota</taxon>
        <taxon>Viridiplantae</taxon>
        <taxon>Streptophyta</taxon>
        <taxon>Embryophyta</taxon>
        <taxon>Tracheophyta</taxon>
        <taxon>Spermatophyta</taxon>
        <taxon>Magnoliopsida</taxon>
        <taxon>Liliopsida</taxon>
        <taxon>Poales</taxon>
        <taxon>Poaceae</taxon>
        <taxon>BOP clade</taxon>
        <taxon>Oryzoideae</taxon>
        <taxon>Oryzeae</taxon>
        <taxon>Oryzinae</taxon>
        <taxon>Oryza</taxon>
        <taxon>Oryza meyeriana</taxon>
    </lineage>
</organism>
<protein>
    <submittedName>
        <fullName evidence="2">Uncharacterized protein</fullName>
    </submittedName>
</protein>
<keyword evidence="3" id="KW-1185">Reference proteome</keyword>
<dbReference type="AlphaFoldDB" id="A0A6G1DVB6"/>
<proteinExistence type="predicted"/>